<dbReference type="PANTHER" id="PTHR21064">
    <property type="entry name" value="AMINOGLYCOSIDE PHOSPHOTRANSFERASE DOMAIN-CONTAINING PROTEIN-RELATED"/>
    <property type="match status" value="1"/>
</dbReference>
<comment type="caution">
    <text evidence="3">The sequence shown here is derived from an EMBL/GenBank/DDBJ whole genome shotgun (WGS) entry which is preliminary data.</text>
</comment>
<dbReference type="Gene3D" id="3.30.200.20">
    <property type="entry name" value="Phosphorylase Kinase, domain 1"/>
    <property type="match status" value="1"/>
</dbReference>
<dbReference type="PATRIC" id="fig|158500.4.peg.4609"/>
<comment type="similarity">
    <text evidence="1">Belongs to the pseudomonas-type ThrB family.</text>
</comment>
<dbReference type="eggNOG" id="COG2334">
    <property type="taxonomic scope" value="Bacteria"/>
</dbReference>
<dbReference type="EMBL" id="JFYZ01000036">
    <property type="protein sequence ID" value="EZP75668.1"/>
    <property type="molecule type" value="Genomic_DNA"/>
</dbReference>
<proteinExistence type="inferred from homology"/>
<dbReference type="SUPFAM" id="SSF56112">
    <property type="entry name" value="Protein kinase-like (PK-like)"/>
    <property type="match status" value="1"/>
</dbReference>
<dbReference type="InterPro" id="IPR050249">
    <property type="entry name" value="Pseudomonas-type_ThrB"/>
</dbReference>
<gene>
    <name evidence="3" type="ORF">BV97_04533</name>
</gene>
<dbReference type="Gene3D" id="3.90.1200.10">
    <property type="match status" value="1"/>
</dbReference>
<sequence>MNCETSLTTSDLPLAEVSHSVLHPDFIVREVARRYALKGDLTCFLLYRGMNDVYLVQDAEAKYALRVWRKTYRDVDDVSYELDFLDYLRRAGFPASVGVPQHDGKLYFKVLSPEGERALALYDWAPGVKFGDRLSEETAFRIGAAMAEMHLHGDAWAKEQAGKDHTFSTETAKDYNICMPALIDFVYDRPDDLRDYPIIAANLDKRLDEYAASGKVPLGVCHRDFHPSNVHVAEDGQITLLDFDAAGEDFLMQDVQNFVWGNLFYGFDPKIGEAFEAGYESVRPFTPEERDAIEVFLMAKCLRLVAGMAHSSTAVGRGTLRFRNLDWLGDYIKTRARAAGLL</sequence>
<organism evidence="3 4">
    <name type="scientific">Novosphingobium resinovorum</name>
    <dbReference type="NCBI Taxonomy" id="158500"/>
    <lineage>
        <taxon>Bacteria</taxon>
        <taxon>Pseudomonadati</taxon>
        <taxon>Pseudomonadota</taxon>
        <taxon>Alphaproteobacteria</taxon>
        <taxon>Sphingomonadales</taxon>
        <taxon>Sphingomonadaceae</taxon>
        <taxon>Novosphingobium</taxon>
    </lineage>
</organism>
<evidence type="ECO:0000259" key="2">
    <source>
        <dbReference type="Pfam" id="PF01636"/>
    </source>
</evidence>
<name>A0A031JNZ9_9SPHN</name>
<dbReference type="AlphaFoldDB" id="A0A031JNZ9"/>
<dbReference type="GO" id="GO:0009088">
    <property type="term" value="P:threonine biosynthetic process"/>
    <property type="evidence" value="ECO:0007669"/>
    <property type="project" value="TreeGrafter"/>
</dbReference>
<dbReference type="InterPro" id="IPR002575">
    <property type="entry name" value="Aminoglycoside_PTrfase"/>
</dbReference>
<evidence type="ECO:0000256" key="1">
    <source>
        <dbReference type="ARBA" id="ARBA00038240"/>
    </source>
</evidence>
<reference evidence="3 4" key="1">
    <citation type="submission" date="2014-03" db="EMBL/GenBank/DDBJ databases">
        <title>Whole genome sequence of Novosphingobium resinovorum KF1.</title>
        <authorList>
            <person name="Gan H.M."/>
            <person name="Gan H.Y."/>
            <person name="Chew T.H."/>
            <person name="Savka M.A."/>
        </authorList>
    </citation>
    <scope>NUCLEOTIDE SEQUENCE [LARGE SCALE GENOMIC DNA]</scope>
    <source>
        <strain evidence="3 4">KF1</strain>
    </source>
</reference>
<dbReference type="InterPro" id="IPR011009">
    <property type="entry name" value="Kinase-like_dom_sf"/>
</dbReference>
<keyword evidence="3" id="KW-0808">Transferase</keyword>
<evidence type="ECO:0000313" key="3">
    <source>
        <dbReference type="EMBL" id="EZP75668.1"/>
    </source>
</evidence>
<dbReference type="Proteomes" id="UP000024329">
    <property type="component" value="Unassembled WGS sequence"/>
</dbReference>
<dbReference type="Pfam" id="PF01636">
    <property type="entry name" value="APH"/>
    <property type="match status" value="1"/>
</dbReference>
<accession>A0A031JNZ9</accession>
<evidence type="ECO:0000313" key="4">
    <source>
        <dbReference type="Proteomes" id="UP000024329"/>
    </source>
</evidence>
<feature type="domain" description="Aminoglycoside phosphotransferase" evidence="2">
    <location>
        <begin position="51"/>
        <end position="289"/>
    </location>
</feature>
<protein>
    <submittedName>
        <fullName evidence="3">Aminoglycoside phosphotransferase</fullName>
    </submittedName>
</protein>
<dbReference type="GO" id="GO:0004413">
    <property type="term" value="F:homoserine kinase activity"/>
    <property type="evidence" value="ECO:0007669"/>
    <property type="project" value="TreeGrafter"/>
</dbReference>
<dbReference type="PANTHER" id="PTHR21064:SF6">
    <property type="entry name" value="AMINOGLYCOSIDE PHOSPHOTRANSFERASE DOMAIN-CONTAINING PROTEIN"/>
    <property type="match status" value="1"/>
</dbReference>